<geneLocation type="mitochondrion" evidence="17"/>
<feature type="transmembrane region" description="Helical" evidence="14">
    <location>
        <begin position="383"/>
        <end position="411"/>
    </location>
</feature>
<evidence type="ECO:0000256" key="3">
    <source>
        <dbReference type="ARBA" id="ARBA00022448"/>
    </source>
</evidence>
<dbReference type="SUPFAM" id="SSF81342">
    <property type="entry name" value="Transmembrane di-heme cytochromes"/>
    <property type="match status" value="1"/>
</dbReference>
<feature type="transmembrane region" description="Helical" evidence="14">
    <location>
        <begin position="349"/>
        <end position="371"/>
    </location>
</feature>
<keyword evidence="10 14" id="KW-1133">Transmembrane helix</keyword>
<gene>
    <name evidence="17" type="primary">cob</name>
</gene>
<dbReference type="PROSITE" id="PS51002">
    <property type="entry name" value="CYTB_NTER"/>
    <property type="match status" value="1"/>
</dbReference>
<organism evidence="17">
    <name type="scientific">Gruberia lanceolata</name>
    <dbReference type="NCBI Taxonomy" id="1978530"/>
    <lineage>
        <taxon>Eukaryota</taxon>
        <taxon>Sar</taxon>
        <taxon>Alveolata</taxon>
        <taxon>Ciliophora</taxon>
        <taxon>Postciliodesmatophora</taxon>
        <taxon>Heterotrichea</taxon>
        <taxon>Heterotrichida</taxon>
        <taxon>Spirostomidae</taxon>
        <taxon>Gruberia</taxon>
    </lineage>
</organism>
<evidence type="ECO:0000256" key="10">
    <source>
        <dbReference type="ARBA" id="ARBA00022989"/>
    </source>
</evidence>
<evidence type="ECO:0000256" key="6">
    <source>
        <dbReference type="ARBA" id="ARBA00022692"/>
    </source>
</evidence>
<reference evidence="17" key="1">
    <citation type="journal article" date="2019" name="Mitochondrial DNA Part B Resour">
        <title>The complete mitochondrial genome of Gruberia lanceolata (Gruber, 1884) Kahl, 1932 (Ciliophora: Heterotrichea).</title>
        <authorList>
            <person name="Park M.-H."/>
            <person name="Min G.-S."/>
        </authorList>
    </citation>
    <scope>NUCLEOTIDE SEQUENCE</scope>
    <source>
        <strain evidence="17">Gben1</strain>
    </source>
</reference>
<comment type="subcellular location">
    <subcellularLocation>
        <location evidence="1">Mitochondrion inner membrane</location>
        <topology evidence="1">Multi-pass membrane protein</topology>
    </subcellularLocation>
</comment>
<evidence type="ECO:0000256" key="7">
    <source>
        <dbReference type="ARBA" id="ARBA00022723"/>
    </source>
</evidence>
<dbReference type="GO" id="GO:0005743">
    <property type="term" value="C:mitochondrial inner membrane"/>
    <property type="evidence" value="ECO:0007669"/>
    <property type="project" value="UniProtKB-SubCell"/>
</dbReference>
<dbReference type="Pfam" id="PF00033">
    <property type="entry name" value="Cytochrome_B"/>
    <property type="match status" value="1"/>
</dbReference>
<keyword evidence="8" id="KW-0999">Mitochondrion inner membrane</keyword>
<dbReference type="GO" id="GO:0046872">
    <property type="term" value="F:metal ion binding"/>
    <property type="evidence" value="ECO:0007669"/>
    <property type="project" value="UniProtKB-KW"/>
</dbReference>
<feature type="transmembrane region" description="Helical" evidence="14">
    <location>
        <begin position="92"/>
        <end position="112"/>
    </location>
</feature>
<keyword evidence="4" id="KW-0349">Heme</keyword>
<feature type="transmembrane region" description="Helical" evidence="14">
    <location>
        <begin position="181"/>
        <end position="200"/>
    </location>
</feature>
<dbReference type="AlphaFoldDB" id="A0A6C0UG31"/>
<evidence type="ECO:0000256" key="11">
    <source>
        <dbReference type="ARBA" id="ARBA00023004"/>
    </source>
</evidence>
<feature type="transmembrane region" description="Helical" evidence="14">
    <location>
        <begin position="21"/>
        <end position="45"/>
    </location>
</feature>
<evidence type="ECO:0000256" key="13">
    <source>
        <dbReference type="ARBA" id="ARBA00023136"/>
    </source>
</evidence>
<keyword evidence="3" id="KW-0813">Transport</keyword>
<feature type="transmembrane region" description="Helical" evidence="14">
    <location>
        <begin position="302"/>
        <end position="323"/>
    </location>
</feature>
<feature type="domain" description="Cytochrome b/b6 C-terminal region profile" evidence="16">
    <location>
        <begin position="243"/>
        <end position="407"/>
    </location>
</feature>
<proteinExistence type="predicted"/>
<evidence type="ECO:0000256" key="14">
    <source>
        <dbReference type="SAM" id="Phobius"/>
    </source>
</evidence>
<dbReference type="InterPro" id="IPR027387">
    <property type="entry name" value="Cytb/b6-like_sf"/>
</dbReference>
<evidence type="ECO:0000256" key="12">
    <source>
        <dbReference type="ARBA" id="ARBA00023128"/>
    </source>
</evidence>
<dbReference type="GO" id="GO:0022904">
    <property type="term" value="P:respiratory electron transport chain"/>
    <property type="evidence" value="ECO:0007669"/>
    <property type="project" value="InterPro"/>
</dbReference>
<keyword evidence="11" id="KW-0408">Iron</keyword>
<keyword evidence="5" id="KW-0679">Respiratory chain</keyword>
<evidence type="ECO:0000256" key="4">
    <source>
        <dbReference type="ARBA" id="ARBA00022617"/>
    </source>
</evidence>
<protein>
    <recommendedName>
        <fullName evidence="2">Cytochrome b</fullName>
    </recommendedName>
</protein>
<keyword evidence="9" id="KW-0249">Electron transport</keyword>
<dbReference type="InterPro" id="IPR005798">
    <property type="entry name" value="Cyt_b/b6_C"/>
</dbReference>
<evidence type="ECO:0000313" key="17">
    <source>
        <dbReference type="EMBL" id="QIB71982.1"/>
    </source>
</evidence>
<feature type="transmembrane region" description="Helical" evidence="14">
    <location>
        <begin position="118"/>
        <end position="137"/>
    </location>
</feature>
<dbReference type="GO" id="GO:0009055">
    <property type="term" value="F:electron transfer activity"/>
    <property type="evidence" value="ECO:0007669"/>
    <property type="project" value="InterPro"/>
</dbReference>
<evidence type="ECO:0000256" key="2">
    <source>
        <dbReference type="ARBA" id="ARBA00013531"/>
    </source>
</evidence>
<dbReference type="InterPro" id="IPR005797">
    <property type="entry name" value="Cyt_b/b6_N"/>
</dbReference>
<sequence>MLVTYFSVLKMNHVELLKTKLLVAFFPFYLRISLIGGSVVLWLYIIQTLSGALLALVYSWLFDTGFPGVAYFWWETYWGSFLGRVHSEFGNLLFFMIYIHILGKIWVCAYQGETDHTWLTGIIILAFTYVAGITGAIMPCSILGEVTATVIGYAINSLAFIKFDFLETFMLPGLGLTDDTLTRVFIIHAVFPILSLLVAADHINNLHCTEYTDEDEMLIIFLMRFEYWGEFVWCEFGFWFELLLVFLFFRFSADFFWPDYLTITYSLSNFEYWPIIEEIDFVLAIPHWYLRPLMSSLVLIPHHYLGFFYVILMFLTLFCLPWFEDNSGLLQVNSLSDYINLRVSTEKNITFIFLFFLFFLGLVFTCAIVPTGRYFVSIGSSEMLIFIFWYIISYLFCFLKLNYFIFSLLFYEYYKL</sequence>
<dbReference type="EMBL" id="MK301177">
    <property type="protein sequence ID" value="QIB71982.1"/>
    <property type="molecule type" value="Genomic_DNA"/>
</dbReference>
<keyword evidence="6 14" id="KW-0812">Transmembrane</keyword>
<evidence type="ECO:0000259" key="16">
    <source>
        <dbReference type="PROSITE" id="PS51003"/>
    </source>
</evidence>
<keyword evidence="12 17" id="KW-0496">Mitochondrion</keyword>
<feature type="domain" description="Cytochrome b/b6 N-terminal region profile" evidence="15">
    <location>
        <begin position="1"/>
        <end position="215"/>
    </location>
</feature>
<evidence type="ECO:0000256" key="8">
    <source>
        <dbReference type="ARBA" id="ARBA00022792"/>
    </source>
</evidence>
<evidence type="ECO:0000259" key="15">
    <source>
        <dbReference type="PROSITE" id="PS51002"/>
    </source>
</evidence>
<evidence type="ECO:0000256" key="5">
    <source>
        <dbReference type="ARBA" id="ARBA00022660"/>
    </source>
</evidence>
<dbReference type="GO" id="GO:0016491">
    <property type="term" value="F:oxidoreductase activity"/>
    <property type="evidence" value="ECO:0007669"/>
    <property type="project" value="UniProtKB-UniRule"/>
</dbReference>
<dbReference type="PANTHER" id="PTHR19271:SF16">
    <property type="entry name" value="CYTOCHROME B"/>
    <property type="match status" value="1"/>
</dbReference>
<keyword evidence="7" id="KW-0479">Metal-binding</keyword>
<dbReference type="Gene3D" id="1.20.810.10">
    <property type="entry name" value="Cytochrome Bc1 Complex, Chain C"/>
    <property type="match status" value="1"/>
</dbReference>
<name>A0A6C0UG31_9CILI</name>
<feature type="transmembrane region" description="Helical" evidence="14">
    <location>
        <begin position="51"/>
        <end position="72"/>
    </location>
</feature>
<feature type="transmembrane region" description="Helical" evidence="14">
    <location>
        <begin position="231"/>
        <end position="252"/>
    </location>
</feature>
<evidence type="ECO:0000256" key="1">
    <source>
        <dbReference type="ARBA" id="ARBA00004448"/>
    </source>
</evidence>
<dbReference type="PANTHER" id="PTHR19271">
    <property type="entry name" value="CYTOCHROME B"/>
    <property type="match status" value="1"/>
</dbReference>
<accession>A0A6C0UG31</accession>
<evidence type="ECO:0000256" key="9">
    <source>
        <dbReference type="ARBA" id="ARBA00022982"/>
    </source>
</evidence>
<keyword evidence="13 14" id="KW-0472">Membrane</keyword>
<dbReference type="PROSITE" id="PS51003">
    <property type="entry name" value="CYTB_CTER"/>
    <property type="match status" value="1"/>
</dbReference>
<dbReference type="InterPro" id="IPR016174">
    <property type="entry name" value="Di-haem_cyt_TM"/>
</dbReference>